<feature type="domain" description="PepSY" evidence="2">
    <location>
        <begin position="110"/>
        <end position="170"/>
    </location>
</feature>
<dbReference type="EMBL" id="CP065938">
    <property type="protein sequence ID" value="UWX06461.1"/>
    <property type="molecule type" value="Genomic_DNA"/>
</dbReference>
<name>A0ABY5Y320_9BACT</name>
<dbReference type="RefSeq" id="WP_334316071.1">
    <property type="nucleotide sequence ID" value="NZ_CP065938.1"/>
</dbReference>
<dbReference type="Proteomes" id="UP001058120">
    <property type="component" value="Chromosome"/>
</dbReference>
<dbReference type="Pfam" id="PF03413">
    <property type="entry name" value="PepSY"/>
    <property type="match status" value="2"/>
</dbReference>
<sequence length="176" mass="20318">MKKSTIITSLSFAAALLVMGTSTALAEISPDQAKEIALKHAGVNPNEATMLKIEKDFDDGITEYEIEFWKNGTEYDYTINADTGKIIKNKQEMKHRNNAMHNQQNQNQYIGEQKAADIALKHANLTEKQTRRLHCTQKFDDGRQIYDVKFWKEYTEYEYEIDALTGEIIEFEIDEK</sequence>
<proteinExistence type="predicted"/>
<evidence type="ECO:0000313" key="3">
    <source>
        <dbReference type="EMBL" id="UWX06461.1"/>
    </source>
</evidence>
<reference evidence="3" key="1">
    <citation type="submission" date="2020-12" db="EMBL/GenBank/DDBJ databases">
        <title>Taurinivorans muris gen. nov., sp. nov., fundamental and realized metabolic niche of a ubiquitous sulfidogenic bacterium in the murine intestine.</title>
        <authorList>
            <person name="Ye H."/>
            <person name="Hanson B.T."/>
            <person name="Loy A."/>
        </authorList>
    </citation>
    <scope>NUCLEOTIDE SEQUENCE</scope>
    <source>
        <strain evidence="3">LT0009</strain>
    </source>
</reference>
<keyword evidence="1" id="KW-0732">Signal</keyword>
<feature type="chain" id="PRO_5046368624" evidence="1">
    <location>
        <begin position="27"/>
        <end position="176"/>
    </location>
</feature>
<protein>
    <submittedName>
        <fullName evidence="3">PepSY domain-containing protein</fullName>
    </submittedName>
</protein>
<dbReference type="InterPro" id="IPR025711">
    <property type="entry name" value="PepSY"/>
</dbReference>
<feature type="signal peptide" evidence="1">
    <location>
        <begin position="1"/>
        <end position="26"/>
    </location>
</feature>
<feature type="domain" description="PepSY" evidence="2">
    <location>
        <begin position="28"/>
        <end position="88"/>
    </location>
</feature>
<dbReference type="Gene3D" id="3.10.450.40">
    <property type="match status" value="2"/>
</dbReference>
<organism evidence="3 4">
    <name type="scientific">Taurinivorans muris</name>
    <dbReference type="NCBI Taxonomy" id="2787751"/>
    <lineage>
        <taxon>Bacteria</taxon>
        <taxon>Pseudomonadati</taxon>
        <taxon>Thermodesulfobacteriota</taxon>
        <taxon>Desulfovibrionia</taxon>
        <taxon>Desulfovibrionales</taxon>
        <taxon>Desulfovibrionaceae</taxon>
        <taxon>Taurinivorans</taxon>
    </lineage>
</organism>
<gene>
    <name evidence="3" type="ORF">JBF11_03885</name>
</gene>
<evidence type="ECO:0000313" key="4">
    <source>
        <dbReference type="Proteomes" id="UP001058120"/>
    </source>
</evidence>
<evidence type="ECO:0000256" key="1">
    <source>
        <dbReference type="SAM" id="SignalP"/>
    </source>
</evidence>
<evidence type="ECO:0000259" key="2">
    <source>
        <dbReference type="Pfam" id="PF03413"/>
    </source>
</evidence>
<keyword evidence="4" id="KW-1185">Reference proteome</keyword>
<accession>A0ABY5Y320</accession>